<feature type="compositionally biased region" description="Basic and acidic residues" evidence="2">
    <location>
        <begin position="644"/>
        <end position="656"/>
    </location>
</feature>
<feature type="coiled-coil region" evidence="1">
    <location>
        <begin position="367"/>
        <end position="394"/>
    </location>
</feature>
<protein>
    <submittedName>
        <fullName evidence="3">Putative exonuclease SbcCD, C subunit</fullName>
    </submittedName>
</protein>
<reference evidence="3 4" key="1">
    <citation type="submission" date="2016-10" db="EMBL/GenBank/DDBJ databases">
        <authorList>
            <person name="de Groot N.N."/>
        </authorList>
    </citation>
    <scope>NUCLEOTIDE SEQUENCE [LARGE SCALE GENOMIC DNA]</scope>
    <source>
        <strain evidence="3 4">CPCC 202699</strain>
    </source>
</reference>
<dbReference type="Pfam" id="PF13558">
    <property type="entry name" value="SbcC_Walker_B"/>
    <property type="match status" value="1"/>
</dbReference>
<evidence type="ECO:0000313" key="3">
    <source>
        <dbReference type="EMBL" id="SDW30643.1"/>
    </source>
</evidence>
<feature type="coiled-coil region" evidence="1">
    <location>
        <begin position="1251"/>
        <end position="1306"/>
    </location>
</feature>
<proteinExistence type="predicted"/>
<dbReference type="Proteomes" id="UP000199515">
    <property type="component" value="Unassembled WGS sequence"/>
</dbReference>
<keyword evidence="1" id="KW-0175">Coiled coil</keyword>
<feature type="compositionally biased region" description="Basic and acidic residues" evidence="2">
    <location>
        <begin position="512"/>
        <end position="527"/>
    </location>
</feature>
<evidence type="ECO:0000313" key="4">
    <source>
        <dbReference type="Proteomes" id="UP000199515"/>
    </source>
</evidence>
<dbReference type="SUPFAM" id="SSF52540">
    <property type="entry name" value="P-loop containing nucleoside triphosphate hydrolases"/>
    <property type="match status" value="1"/>
</dbReference>
<feature type="region of interest" description="Disordered" evidence="2">
    <location>
        <begin position="640"/>
        <end position="666"/>
    </location>
</feature>
<dbReference type="OrthoDB" id="8527901at2"/>
<dbReference type="STRING" id="589385.SAMN05421504_101213"/>
<keyword evidence="3" id="KW-0269">Exonuclease</keyword>
<dbReference type="RefSeq" id="WP_091285400.1">
    <property type="nucleotide sequence ID" value="NZ_FNON01000001.1"/>
</dbReference>
<name>A0A1H2SG14_9PSEU</name>
<keyword evidence="3" id="KW-0540">Nuclease</keyword>
<dbReference type="GO" id="GO:0004527">
    <property type="term" value="F:exonuclease activity"/>
    <property type="evidence" value="ECO:0007669"/>
    <property type="project" value="UniProtKB-KW"/>
</dbReference>
<sequence>MSAEEVPALAHGVPAVVGRWQPTRAGVVNSWQWTDEEFHFADGWLAFVGRNGSGKSLTASQLVTVLLDGDTTQTALSVSGRAAGTLMSRHTDSREKDDKTGVWWLEYGFTDPVTEQTEYLTSGLWMRSSGQSLLRAFFLVPGRTGDQLTLQADRNVASIENLAEQLAANNGELFTDAQRLKPKAAARLTAISPEHDYRIAVRTRLFAPLDEVQYEALLSVLRTLRSVRTAEKISARDMLDVLTGALPALDQAKLSEIAGAMQRIATLEGQLADTKEQSRKLAATDRVYELYRRAVALTAAARLRYANTEFDNLTRSERTAAKTLSDAETEREQAIQAQVLARDALSRAEGDLSGAETALRDHAGAELPLLEQRAADLESDAEAAKKRAGQAKVDSDAARALATRAVQNASSAQQSLVKITHELTTTARQVQGESTLTNLLSTTEELTAPSQLDPSTAERDIKVDELVATPLAWVEMRKKNAENVSTALNDLNTANQLAVGFAEQQRAAQSEQEQRGETLREYSAARDQAEQRLETAITEWQRSSAHFPLVPDALFEPDSIDERVNPESLTQWLDQQAAAIGHQLDVPGHRARKETSDLTAKQDAESAAELQAAAGEAAEIAAGAQTHLDEQVEQARLAAEQDAETARQAEEERDQHVAAAQQSHHDRRLAQLRQAESALEAVTTWAEQVQRWRSGLRHLDRTALLAPEPLTEQVAQLLTELRAARTAARTTYLDRTAPVVALAERSLTTLTEYDDRPLRAALADAAQDALGRLDRKVIEAESVVSGLKEQKRVLNVELAEARRAPAPPPAPAWRTRSGGSPLWSLVDFKQGVPPETRDRCEGALLVSGVLDAVVTADGRARSGDAVLTGDHAAAGASLADILVVEQESPIDQTLVRMLLRSVSFDGTTVRSGVLTAAAPAGYDARYIGTTARERARAERVADLEAQVAELASRVEAAEIQLSRQRDAVSEAKSEKNGLPPATLWRDSLTLARTAQSEAHEAEHEAANLTMQADSALRFVLEGLATAKQSREQVLTATRSELDKAVALAEQAARMAGTAVAKAASSANHAQAAAVRFDNAVTKQATADADRLAFPSFRDLLAARENEDEATLQMDTARALVVAADEQMRKAQGRTREALTALNRAVDLGNGRMLPAEPAALKTFKDSLTQLADQIHSWQWATDRAVNLCGQARSSTDTALTLSERAEEGEQEAATAHEVAVGAKATVARIKELHGAEYQELSQAYERSTVVLSEAKTEVEHVRGKIHQAEVAAATAKATLENIAPQRELAEKQREECLLQMNQLVDESVATVEDGISTDEAGRPANLTAALSWGARMLSAESGTHHRDELAKLLDSRRTRLETEAKKVSAELIRFDRQVTLQTIPGTDWRRAVVAAPEALGGEDLHTTVLTLRQTAEQLEGDLREDVKATLKTSMFTALRRDIATRRAAAQELVRQISAALADVRTGVARVGVEVDWKVKDDPDAQRMVDLVVTALPSDETFEQMYNVLRHRLEEAAGDTWEARVAQTFDYRVWHEWEIKVTHKSFGDGTTEVFRPLTVRSNPLASFSTGEMRLATMLPLLAAAWSMYEAPGHQGPRLLFIDEMNAAFDPQNVRKLLALLREWNFDVLSTAPEMSAMLKAESKRVMIAQVTQAGSVRVTMPWLWTGSGRPILIADRIGGAGERS</sequence>
<dbReference type="InterPro" id="IPR027417">
    <property type="entry name" value="P-loop_NTPase"/>
</dbReference>
<feature type="coiled-coil region" evidence="1">
    <location>
        <begin position="940"/>
        <end position="1011"/>
    </location>
</feature>
<evidence type="ECO:0000256" key="1">
    <source>
        <dbReference type="SAM" id="Coils"/>
    </source>
</evidence>
<organism evidence="3 4">
    <name type="scientific">Amycolatopsis xylanica</name>
    <dbReference type="NCBI Taxonomy" id="589385"/>
    <lineage>
        <taxon>Bacteria</taxon>
        <taxon>Bacillati</taxon>
        <taxon>Actinomycetota</taxon>
        <taxon>Actinomycetes</taxon>
        <taxon>Pseudonocardiales</taxon>
        <taxon>Pseudonocardiaceae</taxon>
        <taxon>Amycolatopsis</taxon>
    </lineage>
</organism>
<accession>A0A1H2SG14</accession>
<dbReference type="EMBL" id="FNON01000001">
    <property type="protein sequence ID" value="SDW30643.1"/>
    <property type="molecule type" value="Genomic_DNA"/>
</dbReference>
<feature type="coiled-coil region" evidence="1">
    <location>
        <begin position="257"/>
        <end position="284"/>
    </location>
</feature>
<gene>
    <name evidence="3" type="ORF">SAMN05421504_101213</name>
</gene>
<keyword evidence="3" id="KW-0378">Hydrolase</keyword>
<dbReference type="Gene3D" id="3.40.50.300">
    <property type="entry name" value="P-loop containing nucleotide triphosphate hydrolases"/>
    <property type="match status" value="1"/>
</dbReference>
<feature type="region of interest" description="Disordered" evidence="2">
    <location>
        <begin position="507"/>
        <end position="527"/>
    </location>
</feature>
<keyword evidence="4" id="KW-1185">Reference proteome</keyword>
<evidence type="ECO:0000256" key="2">
    <source>
        <dbReference type="SAM" id="MobiDB-lite"/>
    </source>
</evidence>